<proteinExistence type="predicted"/>
<reference evidence="1" key="1">
    <citation type="submission" date="2013-07" db="EMBL/GenBank/DDBJ databases">
        <title>Sub-species coevolution in mutualistic symbiosis.</title>
        <authorList>
            <person name="Murfin K."/>
            <person name="Klassen J."/>
            <person name="Lee M."/>
            <person name="Forst S."/>
            <person name="Stock P."/>
            <person name="Goodrich-Blair H."/>
        </authorList>
    </citation>
    <scope>NUCLEOTIDE SEQUENCE [LARGE SCALE GENOMIC DNA]</scope>
    <source>
        <strain evidence="1">Puntauvense</strain>
    </source>
</reference>
<accession>A0A077N3G8</accession>
<sequence>MILLDLAAQRLNVIKKSTIYKILPEARIVIWFYIRKYETTKSHLKQIITKRKYQQ</sequence>
<protein>
    <submittedName>
        <fullName evidence="1">Uncharacterized protein</fullName>
    </submittedName>
</protein>
<comment type="caution">
    <text evidence="1">The sequence shown here is derived from an EMBL/GenBank/DDBJ whole genome shotgun (WGS) entry which is preliminary data.</text>
</comment>
<dbReference type="EMBL" id="CBSW010000137">
    <property type="protein sequence ID" value="CDG96736.1"/>
    <property type="molecule type" value="Genomic_DNA"/>
</dbReference>
<evidence type="ECO:0000313" key="1">
    <source>
        <dbReference type="EMBL" id="CDG96736.1"/>
    </source>
</evidence>
<dbReference type="AlphaFoldDB" id="A0A077N3G8"/>
<dbReference type="Proteomes" id="UP000028511">
    <property type="component" value="Unassembled WGS sequence"/>
</dbReference>
<dbReference type="HOGENOM" id="CLU_3031454_0_0_6"/>
<gene>
    <name evidence="1" type="ORF">XBP1_2210010</name>
</gene>
<name>A0A077N3G8_XENBV</name>
<organism evidence="1">
    <name type="scientific">Xenorhabdus bovienii str. puntauvense</name>
    <dbReference type="NCBI Taxonomy" id="1398201"/>
    <lineage>
        <taxon>Bacteria</taxon>
        <taxon>Pseudomonadati</taxon>
        <taxon>Pseudomonadota</taxon>
        <taxon>Gammaproteobacteria</taxon>
        <taxon>Enterobacterales</taxon>
        <taxon>Morganellaceae</taxon>
        <taxon>Xenorhabdus</taxon>
    </lineage>
</organism>